<feature type="domain" description="Carrier" evidence="4">
    <location>
        <begin position="32"/>
        <end position="109"/>
    </location>
</feature>
<dbReference type="EMBL" id="JAFFZM010000003">
    <property type="protein sequence ID" value="MBO8198021.1"/>
    <property type="molecule type" value="Genomic_DNA"/>
</dbReference>
<evidence type="ECO:0000256" key="2">
    <source>
        <dbReference type="ARBA" id="ARBA00022553"/>
    </source>
</evidence>
<evidence type="ECO:0000313" key="6">
    <source>
        <dbReference type="Proteomes" id="UP000721954"/>
    </source>
</evidence>
<organism evidence="5 6">
    <name type="scientific">Streptomyces smyrnaeus</name>
    <dbReference type="NCBI Taxonomy" id="1387713"/>
    <lineage>
        <taxon>Bacteria</taxon>
        <taxon>Bacillati</taxon>
        <taxon>Actinomycetota</taxon>
        <taxon>Actinomycetes</taxon>
        <taxon>Kitasatosporales</taxon>
        <taxon>Streptomycetaceae</taxon>
        <taxon>Streptomyces</taxon>
    </lineage>
</organism>
<dbReference type="Gene3D" id="1.10.1200.10">
    <property type="entry name" value="ACP-like"/>
    <property type="match status" value="1"/>
</dbReference>
<dbReference type="InterPro" id="IPR020806">
    <property type="entry name" value="PKS_PP-bd"/>
</dbReference>
<dbReference type="Pfam" id="PF00550">
    <property type="entry name" value="PP-binding"/>
    <property type="match status" value="1"/>
</dbReference>
<proteinExistence type="predicted"/>
<dbReference type="SMART" id="SM01294">
    <property type="entry name" value="PKS_PP_betabranch"/>
    <property type="match status" value="1"/>
</dbReference>
<comment type="caution">
    <text evidence="5">The sequence shown here is derived from an EMBL/GenBank/DDBJ whole genome shotgun (WGS) entry which is preliminary data.</text>
</comment>
<protein>
    <submittedName>
        <fullName evidence="5">Acyl carrier protein</fullName>
    </submittedName>
</protein>
<dbReference type="InterPro" id="IPR036736">
    <property type="entry name" value="ACP-like_sf"/>
</dbReference>
<dbReference type="SUPFAM" id="SSF47336">
    <property type="entry name" value="ACP-like"/>
    <property type="match status" value="1"/>
</dbReference>
<evidence type="ECO:0000259" key="4">
    <source>
        <dbReference type="PROSITE" id="PS50075"/>
    </source>
</evidence>
<dbReference type="PROSITE" id="PS50075">
    <property type="entry name" value="CARRIER"/>
    <property type="match status" value="1"/>
</dbReference>
<keyword evidence="1" id="KW-0596">Phosphopantetheine</keyword>
<evidence type="ECO:0000313" key="5">
    <source>
        <dbReference type="EMBL" id="MBO8198021.1"/>
    </source>
</evidence>
<evidence type="ECO:0000256" key="1">
    <source>
        <dbReference type="ARBA" id="ARBA00022450"/>
    </source>
</evidence>
<dbReference type="GeneID" id="96258321"/>
<keyword evidence="6" id="KW-1185">Reference proteome</keyword>
<dbReference type="InterPro" id="IPR009081">
    <property type="entry name" value="PP-bd_ACP"/>
</dbReference>
<sequence length="124" mass="13244">MVPQPTGAPAPDPSGTRPPGRTQARTALPEQLGEREFARWLTARLAEFLGRSADDIDPRTPFAEYGLDSVAALSLYGDIEDEFALYLEPTVAWDHPTVEALARCLADAYAHSGGRPGPAGPAEV</sequence>
<reference evidence="5 6" key="1">
    <citation type="submission" date="2021-02" db="EMBL/GenBank/DDBJ databases">
        <title>Streptomyces spirodelae sp. nov., isolated from duckweed.</title>
        <authorList>
            <person name="Saimee Y."/>
            <person name="Duangmal K."/>
        </authorList>
    </citation>
    <scope>NUCLEOTIDE SEQUENCE [LARGE SCALE GENOMIC DNA]</scope>
    <source>
        <strain evidence="5 6">DSM 42105</strain>
    </source>
</reference>
<dbReference type="SMART" id="SM00823">
    <property type="entry name" value="PKS_PP"/>
    <property type="match status" value="1"/>
</dbReference>
<keyword evidence="2" id="KW-0597">Phosphoprotein</keyword>
<gene>
    <name evidence="5" type="ORF">JW613_06855</name>
</gene>
<name>A0ABS3XSH1_9ACTN</name>
<dbReference type="Proteomes" id="UP000721954">
    <property type="component" value="Unassembled WGS sequence"/>
</dbReference>
<dbReference type="RefSeq" id="WP_209209802.1">
    <property type="nucleotide sequence ID" value="NZ_JAFFZM010000003.1"/>
</dbReference>
<evidence type="ECO:0000256" key="3">
    <source>
        <dbReference type="SAM" id="MobiDB-lite"/>
    </source>
</evidence>
<feature type="compositionally biased region" description="Pro residues" evidence="3">
    <location>
        <begin position="1"/>
        <end position="12"/>
    </location>
</feature>
<feature type="region of interest" description="Disordered" evidence="3">
    <location>
        <begin position="1"/>
        <end position="28"/>
    </location>
</feature>
<accession>A0ABS3XSH1</accession>